<gene>
    <name evidence="1" type="ORF">chiPu_0007787</name>
</gene>
<dbReference type="Proteomes" id="UP000287033">
    <property type="component" value="Unassembled WGS sequence"/>
</dbReference>
<dbReference type="AlphaFoldDB" id="A0A401SG17"/>
<dbReference type="EMBL" id="BEZZ01000246">
    <property type="protein sequence ID" value="GCC29347.1"/>
    <property type="molecule type" value="Genomic_DNA"/>
</dbReference>
<keyword evidence="2" id="KW-1185">Reference proteome</keyword>
<evidence type="ECO:0000313" key="2">
    <source>
        <dbReference type="Proteomes" id="UP000287033"/>
    </source>
</evidence>
<sequence>MAAGPSHWLLLRYQAPFLPPEFLPPDRRAWRPLCGRQPVEKHRLYLRNLLAGPICGGLAGGGGISAAVVVRSRGPWGPEAEGGNARPDCLLGDGQGDRGVIERWGGEKPRALGEKKIPCVRQQPSFHDMKYFVLEHSPFPS</sequence>
<name>A0A401SG17_CHIPU</name>
<evidence type="ECO:0000313" key="1">
    <source>
        <dbReference type="EMBL" id="GCC29347.1"/>
    </source>
</evidence>
<reference evidence="1 2" key="1">
    <citation type="journal article" date="2018" name="Nat. Ecol. Evol.">
        <title>Shark genomes provide insights into elasmobranch evolution and the origin of vertebrates.</title>
        <authorList>
            <person name="Hara Y"/>
            <person name="Yamaguchi K"/>
            <person name="Onimaru K"/>
            <person name="Kadota M"/>
            <person name="Koyanagi M"/>
            <person name="Keeley SD"/>
            <person name="Tatsumi K"/>
            <person name="Tanaka K"/>
            <person name="Motone F"/>
            <person name="Kageyama Y"/>
            <person name="Nozu R"/>
            <person name="Adachi N"/>
            <person name="Nishimura O"/>
            <person name="Nakagawa R"/>
            <person name="Tanegashima C"/>
            <person name="Kiyatake I"/>
            <person name="Matsumoto R"/>
            <person name="Murakumo K"/>
            <person name="Nishida K"/>
            <person name="Terakita A"/>
            <person name="Kuratani S"/>
            <person name="Sato K"/>
            <person name="Hyodo S Kuraku.S."/>
        </authorList>
    </citation>
    <scope>NUCLEOTIDE SEQUENCE [LARGE SCALE GENOMIC DNA]</scope>
</reference>
<comment type="caution">
    <text evidence="1">The sequence shown here is derived from an EMBL/GenBank/DDBJ whole genome shotgun (WGS) entry which is preliminary data.</text>
</comment>
<organism evidence="1 2">
    <name type="scientific">Chiloscyllium punctatum</name>
    <name type="common">Brownbanded bambooshark</name>
    <name type="synonym">Hemiscyllium punctatum</name>
    <dbReference type="NCBI Taxonomy" id="137246"/>
    <lineage>
        <taxon>Eukaryota</taxon>
        <taxon>Metazoa</taxon>
        <taxon>Chordata</taxon>
        <taxon>Craniata</taxon>
        <taxon>Vertebrata</taxon>
        <taxon>Chondrichthyes</taxon>
        <taxon>Elasmobranchii</taxon>
        <taxon>Galeomorphii</taxon>
        <taxon>Galeoidea</taxon>
        <taxon>Orectolobiformes</taxon>
        <taxon>Hemiscylliidae</taxon>
        <taxon>Chiloscyllium</taxon>
    </lineage>
</organism>
<accession>A0A401SG17</accession>
<protein>
    <submittedName>
        <fullName evidence="1">Uncharacterized protein</fullName>
    </submittedName>
</protein>
<proteinExistence type="predicted"/>